<evidence type="ECO:0000256" key="2">
    <source>
        <dbReference type="SAM" id="MobiDB-lite"/>
    </source>
</evidence>
<reference evidence="3 4" key="1">
    <citation type="submission" date="2024-10" db="EMBL/GenBank/DDBJ databases">
        <title>The Natural Products Discovery Center: Release of the First 8490 Sequenced Strains for Exploring Actinobacteria Biosynthetic Diversity.</title>
        <authorList>
            <person name="Kalkreuter E."/>
            <person name="Kautsar S.A."/>
            <person name="Yang D."/>
            <person name="Bader C.D."/>
            <person name="Teijaro C.N."/>
            <person name="Fluegel L."/>
            <person name="Davis C.M."/>
            <person name="Simpson J.R."/>
            <person name="Lauterbach L."/>
            <person name="Steele A.D."/>
            <person name="Gui C."/>
            <person name="Meng S."/>
            <person name="Li G."/>
            <person name="Viehrig K."/>
            <person name="Ye F."/>
            <person name="Su P."/>
            <person name="Kiefer A.F."/>
            <person name="Nichols A."/>
            <person name="Cepeda A.J."/>
            <person name="Yan W."/>
            <person name="Fan B."/>
            <person name="Jiang Y."/>
            <person name="Adhikari A."/>
            <person name="Zheng C.-J."/>
            <person name="Schuster L."/>
            <person name="Cowan T.M."/>
            <person name="Smanski M.J."/>
            <person name="Chevrette M.G."/>
            <person name="De Carvalho L.P.S."/>
            <person name="Shen B."/>
        </authorList>
    </citation>
    <scope>NUCLEOTIDE SEQUENCE [LARGE SCALE GENOMIC DNA]</scope>
    <source>
        <strain evidence="3 4">NPDC049503</strain>
    </source>
</reference>
<proteinExistence type="predicted"/>
<keyword evidence="1" id="KW-0175">Coiled coil</keyword>
<name>A0ABW8A8V2_9ACTN</name>
<keyword evidence="4" id="KW-1185">Reference proteome</keyword>
<dbReference type="RefSeq" id="WP_397023289.1">
    <property type="nucleotide sequence ID" value="NZ_JBITMB010000005.1"/>
</dbReference>
<protein>
    <submittedName>
        <fullName evidence="3">Uncharacterized protein</fullName>
    </submittedName>
</protein>
<feature type="coiled-coil region" evidence="1">
    <location>
        <begin position="15"/>
        <end position="49"/>
    </location>
</feature>
<evidence type="ECO:0000313" key="4">
    <source>
        <dbReference type="Proteomes" id="UP001612928"/>
    </source>
</evidence>
<comment type="caution">
    <text evidence="3">The sequence shown here is derived from an EMBL/GenBank/DDBJ whole genome shotgun (WGS) entry which is preliminary data.</text>
</comment>
<accession>A0ABW8A8V2</accession>
<evidence type="ECO:0000256" key="1">
    <source>
        <dbReference type="SAM" id="Coils"/>
    </source>
</evidence>
<organism evidence="3 4">
    <name type="scientific">Nonomuraea indica</name>
    <dbReference type="NCBI Taxonomy" id="1581193"/>
    <lineage>
        <taxon>Bacteria</taxon>
        <taxon>Bacillati</taxon>
        <taxon>Actinomycetota</taxon>
        <taxon>Actinomycetes</taxon>
        <taxon>Streptosporangiales</taxon>
        <taxon>Streptosporangiaceae</taxon>
        <taxon>Nonomuraea</taxon>
    </lineage>
</organism>
<sequence length="207" mass="21753">MSADGEAVATVGSLLEELARREAVARQRIAEIREQIAALESRLEDEHDRLSRLVITRETVEEILGDAAELAGEPMETAEGAGRGIDAVGAVPVRPPVLGVVTVPPWRPGMKAAMLPRAYRDAVEIMADAGRALRAGQVAVAMGLADEAAKREGLRSNLKRLVERGWAREEGPGLFMVTEPVAREVSGQGDGGSRDGIAPSSGSSPGG</sequence>
<dbReference type="Proteomes" id="UP001612928">
    <property type="component" value="Unassembled WGS sequence"/>
</dbReference>
<evidence type="ECO:0000313" key="3">
    <source>
        <dbReference type="EMBL" id="MFI7443196.1"/>
    </source>
</evidence>
<feature type="region of interest" description="Disordered" evidence="2">
    <location>
        <begin position="181"/>
        <end position="207"/>
    </location>
</feature>
<dbReference type="EMBL" id="JBITMB010000005">
    <property type="protein sequence ID" value="MFI7443196.1"/>
    <property type="molecule type" value="Genomic_DNA"/>
</dbReference>
<gene>
    <name evidence="3" type="ORF">ACIBP5_24765</name>
</gene>